<evidence type="ECO:0000256" key="4">
    <source>
        <dbReference type="ARBA" id="ARBA00022989"/>
    </source>
</evidence>
<protein>
    <submittedName>
        <fullName evidence="7">Uncharacterized protein</fullName>
    </submittedName>
</protein>
<dbReference type="HOGENOM" id="CLU_844283_0_0_3"/>
<gene>
    <name evidence="7" type="ordered locus">AM1_0719</name>
</gene>
<dbReference type="EMBL" id="CP000828">
    <property type="protein sequence ID" value="ABW25765.1"/>
    <property type="molecule type" value="Genomic_DNA"/>
</dbReference>
<organism evidence="7 8">
    <name type="scientific">Acaryochloris marina (strain MBIC 11017)</name>
    <dbReference type="NCBI Taxonomy" id="329726"/>
    <lineage>
        <taxon>Bacteria</taxon>
        <taxon>Bacillati</taxon>
        <taxon>Cyanobacteriota</taxon>
        <taxon>Cyanophyceae</taxon>
        <taxon>Acaryochloridales</taxon>
        <taxon>Acaryochloridaceae</taxon>
        <taxon>Acaryochloris</taxon>
    </lineage>
</organism>
<comment type="subcellular location">
    <subcellularLocation>
        <location evidence="1">Cell membrane</location>
        <topology evidence="1">Multi-pass membrane protein</topology>
    </subcellularLocation>
</comment>
<keyword evidence="5 6" id="KW-0472">Membrane</keyword>
<dbReference type="PANTHER" id="PTHR39087:SF2">
    <property type="entry name" value="UPF0104 MEMBRANE PROTEIN MJ1595"/>
    <property type="match status" value="1"/>
</dbReference>
<keyword evidence="3 6" id="KW-0812">Transmembrane</keyword>
<evidence type="ECO:0000256" key="3">
    <source>
        <dbReference type="ARBA" id="ARBA00022692"/>
    </source>
</evidence>
<proteinExistence type="predicted"/>
<evidence type="ECO:0000256" key="5">
    <source>
        <dbReference type="ARBA" id="ARBA00023136"/>
    </source>
</evidence>
<keyword evidence="8" id="KW-1185">Reference proteome</keyword>
<evidence type="ECO:0000256" key="1">
    <source>
        <dbReference type="ARBA" id="ARBA00004651"/>
    </source>
</evidence>
<name>B0CED1_ACAM1</name>
<keyword evidence="2" id="KW-1003">Cell membrane</keyword>
<dbReference type="eggNOG" id="COG0392">
    <property type="taxonomic scope" value="Bacteria"/>
</dbReference>
<feature type="transmembrane region" description="Helical" evidence="6">
    <location>
        <begin position="134"/>
        <end position="153"/>
    </location>
</feature>
<evidence type="ECO:0000256" key="6">
    <source>
        <dbReference type="SAM" id="Phobius"/>
    </source>
</evidence>
<reference evidence="7 8" key="1">
    <citation type="journal article" date="2008" name="Proc. Natl. Acad. Sci. U.S.A.">
        <title>Niche adaptation and genome expansion in the chlorophyll d-producing cyanobacterium Acaryochloris marina.</title>
        <authorList>
            <person name="Swingley W.D."/>
            <person name="Chen M."/>
            <person name="Cheung P.C."/>
            <person name="Conrad A.L."/>
            <person name="Dejesa L.C."/>
            <person name="Hao J."/>
            <person name="Honchak B.M."/>
            <person name="Karbach L.E."/>
            <person name="Kurdoglu A."/>
            <person name="Lahiri S."/>
            <person name="Mastrian S.D."/>
            <person name="Miyashita H."/>
            <person name="Page L."/>
            <person name="Ramakrishna P."/>
            <person name="Satoh S."/>
            <person name="Sattley W.M."/>
            <person name="Shimada Y."/>
            <person name="Taylor H.L."/>
            <person name="Tomo T."/>
            <person name="Tsuchiya T."/>
            <person name="Wang Z.T."/>
            <person name="Raymond J."/>
            <person name="Mimuro M."/>
            <person name="Blankenship R.E."/>
            <person name="Touchman J.W."/>
        </authorList>
    </citation>
    <scope>NUCLEOTIDE SEQUENCE [LARGE SCALE GENOMIC DNA]</scope>
    <source>
        <strain evidence="8">MBIC 11017</strain>
    </source>
</reference>
<evidence type="ECO:0000313" key="7">
    <source>
        <dbReference type="EMBL" id="ABW25765.1"/>
    </source>
</evidence>
<evidence type="ECO:0000256" key="2">
    <source>
        <dbReference type="ARBA" id="ARBA00022475"/>
    </source>
</evidence>
<evidence type="ECO:0000313" key="8">
    <source>
        <dbReference type="Proteomes" id="UP000000268"/>
    </source>
</evidence>
<dbReference type="GO" id="GO:0005886">
    <property type="term" value="C:plasma membrane"/>
    <property type="evidence" value="ECO:0007669"/>
    <property type="project" value="UniProtKB-SubCell"/>
</dbReference>
<feature type="transmembrane region" description="Helical" evidence="6">
    <location>
        <begin position="9"/>
        <end position="28"/>
    </location>
</feature>
<dbReference type="Pfam" id="PF03706">
    <property type="entry name" value="LPG_synthase_TM"/>
    <property type="match status" value="1"/>
</dbReference>
<dbReference type="Proteomes" id="UP000000268">
    <property type="component" value="Chromosome"/>
</dbReference>
<dbReference type="AlphaFoldDB" id="B0CED1"/>
<accession>B0CED1</accession>
<sequence>MNKFWHKKTFVRLLMLFCVGLGLTFLFQKINLQGRDLLEAFQRFSPEALVLMLGVTLVQMVFQVTRLWVLCPQAAGVSWAQAANTYVSGQFIGNFVLSQAGHAVKIALLRKDKDAKGRKIDAAEATAVILVDKVLDVGILVTLAVLSALQVSVGLPQVDWWEKGIIVLIGVPFLGIALWALQRSLRQRFPKLRQWLRKFKVGLAVIRNPLQIRNAAVMDLGDWFTECLLLQLLCMAQGHVLSLPQLLICLFILNLGLTVPTTMANLGTYEAALAFSLNGMGVPLAQSVVIATMFHAYQLFGLPVWMFIQKLSVRFSPKLNSAVPIPVTPERSKVTSK</sequence>
<dbReference type="InterPro" id="IPR022791">
    <property type="entry name" value="L-PG_synthase/AglD"/>
</dbReference>
<keyword evidence="4 6" id="KW-1133">Transmembrane helix</keyword>
<feature type="transmembrane region" description="Helical" evidence="6">
    <location>
        <begin position="165"/>
        <end position="181"/>
    </location>
</feature>
<dbReference type="KEGG" id="amr:AM1_0719"/>
<feature type="transmembrane region" description="Helical" evidence="6">
    <location>
        <begin position="284"/>
        <end position="308"/>
    </location>
</feature>
<feature type="transmembrane region" description="Helical" evidence="6">
    <location>
        <begin position="48"/>
        <end position="69"/>
    </location>
</feature>
<dbReference type="PANTHER" id="PTHR39087">
    <property type="entry name" value="UPF0104 MEMBRANE PROTEIN MJ1595"/>
    <property type="match status" value="1"/>
</dbReference>
<dbReference type="RefSeq" id="WP_012161350.1">
    <property type="nucleotide sequence ID" value="NC_009925.1"/>
</dbReference>
<dbReference type="STRING" id="329726.AM1_0719"/>
<feature type="transmembrane region" description="Helical" evidence="6">
    <location>
        <begin position="246"/>
        <end position="264"/>
    </location>
</feature>